<feature type="signal peptide" evidence="1">
    <location>
        <begin position="1"/>
        <end position="20"/>
    </location>
</feature>
<dbReference type="Proteomes" id="UP000022311">
    <property type="component" value="Unassembled WGS sequence"/>
</dbReference>
<dbReference type="EMBL" id="JALD01000044">
    <property type="protein sequence ID" value="EUD11060.1"/>
    <property type="molecule type" value="Genomic_DNA"/>
</dbReference>
<organism evidence="2 3">
    <name type="scientific">Providencia alcalifaciens 205/92</name>
    <dbReference type="NCBI Taxonomy" id="1256988"/>
    <lineage>
        <taxon>Bacteria</taxon>
        <taxon>Pseudomonadati</taxon>
        <taxon>Pseudomonadota</taxon>
        <taxon>Gammaproteobacteria</taxon>
        <taxon>Enterobacterales</taxon>
        <taxon>Morganellaceae</taxon>
        <taxon>Providencia</taxon>
    </lineage>
</organism>
<evidence type="ECO:0000256" key="1">
    <source>
        <dbReference type="SAM" id="SignalP"/>
    </source>
</evidence>
<evidence type="ECO:0000313" key="3">
    <source>
        <dbReference type="Proteomes" id="UP000022311"/>
    </source>
</evidence>
<accession>A0AAV3M6A0</accession>
<reference evidence="2 3" key="1">
    <citation type="submission" date="2014-01" db="EMBL/GenBank/DDBJ databases">
        <authorList>
            <person name="Durkin A.S."/>
            <person name="McCorrison J."/>
            <person name="Torralba M."/>
            <person name="Gillis M."/>
            <person name="Haft D.H."/>
            <person name="Methe B."/>
            <person name="Sutton G."/>
            <person name="Nelson K.E."/>
        </authorList>
    </citation>
    <scope>NUCLEOTIDE SEQUENCE [LARGE SCALE GENOMIC DNA]</scope>
    <source>
        <strain evidence="2 3">205/92</strain>
    </source>
</reference>
<keyword evidence="1" id="KW-0732">Signal</keyword>
<proteinExistence type="predicted"/>
<sequence length="230" mass="27420">MKIKFIFSIFILLISTLSMADNRPGFVCGRFNDTVIEVPSSYLYSFAEYEGYSYFDSRFLENKKGCDANFRVLPLVMSWPDMKPFDRNENGENKKIRFSIEPLDGDPKGYLEYKRYLYLDSGEGKYKGSISYNEELELYFNEVIFRFNNKYHDFKEYKRGYYWGVDKESINILFDCAWIPDDGVYSRCDTIYLIPEIGFKIKVLINYKDLNMWNEIVGDVNKFIYKYMKL</sequence>
<protein>
    <submittedName>
        <fullName evidence="2">Uncharacterized protein</fullName>
    </submittedName>
</protein>
<feature type="chain" id="PRO_5043752475" evidence="1">
    <location>
        <begin position="21"/>
        <end position="230"/>
    </location>
</feature>
<evidence type="ECO:0000313" key="2">
    <source>
        <dbReference type="EMBL" id="EUD11060.1"/>
    </source>
</evidence>
<gene>
    <name evidence="2" type="ORF">HMPREF1563_2997</name>
</gene>
<dbReference type="RefSeq" id="WP_036961993.1">
    <property type="nucleotide sequence ID" value="NZ_JALD01000044.1"/>
</dbReference>
<comment type="caution">
    <text evidence="2">The sequence shown here is derived from an EMBL/GenBank/DDBJ whole genome shotgun (WGS) entry which is preliminary data.</text>
</comment>
<name>A0AAV3M6A0_9GAMM</name>
<dbReference type="AlphaFoldDB" id="A0AAV3M6A0"/>